<organism evidence="11">
    <name type="scientific">Albugo laibachii Nc14</name>
    <dbReference type="NCBI Taxonomy" id="890382"/>
    <lineage>
        <taxon>Eukaryota</taxon>
        <taxon>Sar</taxon>
        <taxon>Stramenopiles</taxon>
        <taxon>Oomycota</taxon>
        <taxon>Peronosporomycetes</taxon>
        <taxon>Albuginales</taxon>
        <taxon>Albuginaceae</taxon>
        <taxon>Albugo</taxon>
    </lineage>
</organism>
<dbReference type="InterPro" id="IPR048358">
    <property type="entry name" value="EZH1/2_MCSS"/>
</dbReference>
<comment type="catalytic activity">
    <reaction evidence="6">
        <text>L-lysyl(27)-[histone H3] + 3 S-adenosyl-L-methionine = N(6),N(6),N(6)-trimethyl-L-lysyl(27)-[histone H3] + 3 S-adenosyl-L-homocysteine + 3 H(+)</text>
        <dbReference type="Rhea" id="RHEA:60292"/>
        <dbReference type="Rhea" id="RHEA-COMP:15535"/>
        <dbReference type="Rhea" id="RHEA-COMP:15548"/>
        <dbReference type="ChEBI" id="CHEBI:15378"/>
        <dbReference type="ChEBI" id="CHEBI:29969"/>
        <dbReference type="ChEBI" id="CHEBI:57856"/>
        <dbReference type="ChEBI" id="CHEBI:59789"/>
        <dbReference type="ChEBI" id="CHEBI:61961"/>
        <dbReference type="EC" id="2.1.1.356"/>
    </reaction>
</comment>
<feature type="domain" description="SET" evidence="9">
    <location>
        <begin position="976"/>
        <end position="1093"/>
    </location>
</feature>
<evidence type="ECO:0000256" key="7">
    <source>
        <dbReference type="SAM" id="Coils"/>
    </source>
</evidence>
<dbReference type="AlphaFoldDB" id="F0WUP3"/>
<dbReference type="Pfam" id="PF21358">
    <property type="entry name" value="Ezh2_MCSS"/>
    <property type="match status" value="1"/>
</dbReference>
<feature type="coiled-coil region" evidence="7">
    <location>
        <begin position="236"/>
        <end position="263"/>
    </location>
</feature>
<feature type="region of interest" description="Disordered" evidence="8">
    <location>
        <begin position="74"/>
        <end position="101"/>
    </location>
</feature>
<dbReference type="GO" id="GO:0140951">
    <property type="term" value="F:histone H3K27 trimethyltransferase activity"/>
    <property type="evidence" value="ECO:0007669"/>
    <property type="project" value="UniProtKB-EC"/>
</dbReference>
<evidence type="ECO:0000259" key="10">
    <source>
        <dbReference type="PROSITE" id="PS51633"/>
    </source>
</evidence>
<protein>
    <submittedName>
        <fullName evidence="11">Polycomblike protein putative</fullName>
    </submittedName>
</protein>
<dbReference type="HOGENOM" id="CLU_004020_0_0_1"/>
<keyword evidence="5" id="KW-0804">Transcription</keyword>
<dbReference type="GO" id="GO:0031507">
    <property type="term" value="P:heterochromatin formation"/>
    <property type="evidence" value="ECO:0007669"/>
    <property type="project" value="TreeGrafter"/>
</dbReference>
<keyword evidence="4" id="KW-0805">Transcription regulation</keyword>
<reference evidence="11" key="1">
    <citation type="journal article" date="2011" name="PLoS Biol.">
        <title>Gene gain and loss during evolution of obligate parasitism in the white rust pathogen of Arabidopsis thaliana.</title>
        <authorList>
            <person name="Kemen E."/>
            <person name="Gardiner A."/>
            <person name="Schultz-Larsen T."/>
            <person name="Kemen A.C."/>
            <person name="Balmuth A.L."/>
            <person name="Robert-Seilaniantz A."/>
            <person name="Bailey K."/>
            <person name="Holub E."/>
            <person name="Studholme D.J."/>
            <person name="Maclean D."/>
            <person name="Jones J.D."/>
        </authorList>
    </citation>
    <scope>NUCLEOTIDE SEQUENCE</scope>
</reference>
<dbReference type="InterPro" id="IPR041355">
    <property type="entry name" value="Pre-SET_CXC"/>
</dbReference>
<feature type="compositionally biased region" description="Low complexity" evidence="8">
    <location>
        <begin position="81"/>
        <end position="92"/>
    </location>
</feature>
<dbReference type="InterPro" id="IPR026489">
    <property type="entry name" value="CXC_dom"/>
</dbReference>
<proteinExistence type="predicted"/>
<evidence type="ECO:0000256" key="1">
    <source>
        <dbReference type="ARBA" id="ARBA00022603"/>
    </source>
</evidence>
<dbReference type="EMBL" id="FR824365">
    <property type="protein sequence ID" value="CCA25759.1"/>
    <property type="molecule type" value="Genomic_DNA"/>
</dbReference>
<dbReference type="PROSITE" id="PS51633">
    <property type="entry name" value="CXC"/>
    <property type="match status" value="1"/>
</dbReference>
<feature type="compositionally biased region" description="Acidic residues" evidence="8">
    <location>
        <begin position="659"/>
        <end position="671"/>
    </location>
</feature>
<feature type="compositionally biased region" description="Basic and acidic residues" evidence="8">
    <location>
        <begin position="632"/>
        <end position="642"/>
    </location>
</feature>
<gene>
    <name evidence="11" type="primary">AlNc14C277G10051</name>
    <name evidence="12" type="synonym">AlNc14C320G10572</name>
    <name evidence="11" type="ORF">ALNC14_112690</name>
    <name evidence="12" type="ORF">ALNC14_119030</name>
</gene>
<dbReference type="PROSITE" id="PS50280">
    <property type="entry name" value="SET"/>
    <property type="match status" value="1"/>
</dbReference>
<dbReference type="InterPro" id="IPR001214">
    <property type="entry name" value="SET_dom"/>
</dbReference>
<dbReference type="GO" id="GO:0005634">
    <property type="term" value="C:nucleus"/>
    <property type="evidence" value="ECO:0007669"/>
    <property type="project" value="TreeGrafter"/>
</dbReference>
<evidence type="ECO:0000256" key="4">
    <source>
        <dbReference type="ARBA" id="ARBA00023015"/>
    </source>
</evidence>
<dbReference type="GO" id="GO:0032259">
    <property type="term" value="P:methylation"/>
    <property type="evidence" value="ECO:0007669"/>
    <property type="project" value="UniProtKB-KW"/>
</dbReference>
<dbReference type="InterPro" id="IPR045318">
    <property type="entry name" value="EZH1/2-like"/>
</dbReference>
<feature type="region of interest" description="Disordered" evidence="8">
    <location>
        <begin position="629"/>
        <end position="690"/>
    </location>
</feature>
<name>F0WUP3_9STRA</name>
<evidence type="ECO:0000256" key="6">
    <source>
        <dbReference type="ARBA" id="ARBA00048568"/>
    </source>
</evidence>
<accession>F0WUP3</accession>
<keyword evidence="7" id="KW-0175">Coiled coil</keyword>
<dbReference type="SUPFAM" id="SSF82199">
    <property type="entry name" value="SET domain"/>
    <property type="match status" value="1"/>
</dbReference>
<evidence type="ECO:0000256" key="5">
    <source>
        <dbReference type="ARBA" id="ARBA00023163"/>
    </source>
</evidence>
<dbReference type="InterPro" id="IPR033467">
    <property type="entry name" value="Tesmin/TSO1-like_CXC"/>
</dbReference>
<dbReference type="PANTHER" id="PTHR45747:SF4">
    <property type="entry name" value="HISTONE-LYSINE N-METHYLTRANSFERASE E(Z)"/>
    <property type="match status" value="1"/>
</dbReference>
<dbReference type="EMBL" id="FR824322">
    <property type="protein sequence ID" value="CCA25125.1"/>
    <property type="molecule type" value="Genomic_DNA"/>
</dbReference>
<evidence type="ECO:0000256" key="3">
    <source>
        <dbReference type="ARBA" id="ARBA00022691"/>
    </source>
</evidence>
<dbReference type="GO" id="GO:0003682">
    <property type="term" value="F:chromatin binding"/>
    <property type="evidence" value="ECO:0007669"/>
    <property type="project" value="TreeGrafter"/>
</dbReference>
<evidence type="ECO:0000313" key="11">
    <source>
        <dbReference type="EMBL" id="CCA25125.1"/>
    </source>
</evidence>
<sequence length="1107" mass="123978">MQPYKHSSHSLKKPETVGALIEASPVKKRKARNHLQSGGEENSGFRSLFWYMNPSELLSFEELQAQERELSRFKMRRRSRAPASQARRLSSRPIPGATNVHETVEMGAARGFELEDRCVSLVTVDDSFVEGKSPFPAVPHGTAWRKLCFSTAPRNLLLEGNGNSQMRPFQLDTNHSLAFYDISGIVSYKCKLGVAAALELIQDEIIPQVETKSTKVDPRVNQTVSKIFKKLHVCHRKQAEHIITSVREKVKKYKQELATFRQQEGCGVAILCPNLDIKCPVETHIAQKRLGQLSQNHDQSLHISNFCICRDEDEENLSEEHVKEANVISRATTVLHHQIGYMPKWNTYVGIRDNFLQEDDPILRYVPYVDDKTTQVPIIASFYEGTTIKASRTFTKPVVADSDDDSIVDNLISLSTIEPSDTIDADQVTPVEKANLKEIIPSAIENEIMECLLKMVIAECSDTKLASALNTLRAGYGFIKPERDFQNLLQREMAKANSHEAMAKIRKVLKRKRKSKASIHLRRLVKLQPSLCHRTARMSVRLALQAPTSSIYSNYADSPENGGLRNESDYSALVACYRDLFCRRCFIYDCGKHGIEHPLPSQRTDPVQPFLGNFMNGQTSTKLSVAILEDSDSSKSDSKESDSDVQNNDLKVSCQLETDSSEQDEEFEAEQSEAQRRRSNRTQTQIVSRASAGLALQNKQIKLRLKRHHRGRAKQKGVEDSMSEYLDRAFLLGEIAPTAHALLDPKTPCSDGCYIGKIMAKPSTTKPIDKLAPPQVGIIKKLLVVIGHKPCAMVRILHSCELFCWELNEILREIATSTARFGNASMSRETSENSKRKLALSRSYKNGSYRAFLMHKLRKRMQSGDHHQSYRPCNHTGPCTASCACVQKHLCCEAACSCDRSCINRFRGCKCAPGNCNTKSCVCFLAGRECDPDVCFSCGACNLAIKAFGYKPPSNGEALSKLDTCGNVYLSRGAHKKVGIAFSSVHGWGAFALESIRKGVFVYEYVGALLSDEEAQRCGYFYDRSGVSYLFDVNQQEVIDAARMGNKMKFANHRPLSQASLEAKIVVVRGEQRVAFFAKENIKAGQELFFDYGCSHAQLLKPKTKDN</sequence>
<evidence type="ECO:0000256" key="8">
    <source>
        <dbReference type="SAM" id="MobiDB-lite"/>
    </source>
</evidence>
<dbReference type="PANTHER" id="PTHR45747">
    <property type="entry name" value="HISTONE-LYSINE N-METHYLTRANSFERASE E(Z)"/>
    <property type="match status" value="1"/>
</dbReference>
<evidence type="ECO:0000259" key="9">
    <source>
        <dbReference type="PROSITE" id="PS50280"/>
    </source>
</evidence>
<dbReference type="InterPro" id="IPR046341">
    <property type="entry name" value="SET_dom_sf"/>
</dbReference>
<feature type="domain" description="CXC" evidence="10">
    <location>
        <begin position="852"/>
        <end position="957"/>
    </location>
</feature>
<keyword evidence="3" id="KW-0949">S-adenosyl-L-methionine</keyword>
<dbReference type="SMART" id="SM01114">
    <property type="entry name" value="CXC"/>
    <property type="match status" value="1"/>
</dbReference>
<feature type="compositionally biased region" description="Polar residues" evidence="8">
    <location>
        <begin position="645"/>
        <end position="658"/>
    </location>
</feature>
<dbReference type="Gene3D" id="2.170.270.10">
    <property type="entry name" value="SET domain"/>
    <property type="match status" value="1"/>
</dbReference>
<dbReference type="Pfam" id="PF18264">
    <property type="entry name" value="preSET_CXC"/>
    <property type="match status" value="1"/>
</dbReference>
<keyword evidence="2" id="KW-0808">Transferase</keyword>
<dbReference type="SMART" id="SM00317">
    <property type="entry name" value="SET"/>
    <property type="match status" value="1"/>
</dbReference>
<evidence type="ECO:0000256" key="2">
    <source>
        <dbReference type="ARBA" id="ARBA00022679"/>
    </source>
</evidence>
<keyword evidence="1" id="KW-0489">Methyltransferase</keyword>
<evidence type="ECO:0000313" key="12">
    <source>
        <dbReference type="EMBL" id="CCA25759.1"/>
    </source>
</evidence>
<reference evidence="11" key="2">
    <citation type="submission" date="2011-02" db="EMBL/GenBank/DDBJ databases">
        <authorList>
            <person name="MacLean D."/>
        </authorList>
    </citation>
    <scope>NUCLEOTIDE SEQUENCE</scope>
</reference>
<dbReference type="Pfam" id="PF00856">
    <property type="entry name" value="SET"/>
    <property type="match status" value="1"/>
</dbReference>